<proteinExistence type="predicted"/>
<evidence type="ECO:0000313" key="9">
    <source>
        <dbReference type="Proteomes" id="UP000248688"/>
    </source>
</evidence>
<dbReference type="Pfam" id="PF01566">
    <property type="entry name" value="Nramp"/>
    <property type="match status" value="1"/>
</dbReference>
<feature type="transmembrane region" description="Helical" evidence="7">
    <location>
        <begin position="233"/>
        <end position="256"/>
    </location>
</feature>
<feature type="transmembrane region" description="Helical" evidence="7">
    <location>
        <begin position="154"/>
        <end position="173"/>
    </location>
</feature>
<gene>
    <name evidence="8" type="ORF">DN752_21745</name>
</gene>
<evidence type="ECO:0000256" key="7">
    <source>
        <dbReference type="SAM" id="Phobius"/>
    </source>
</evidence>
<feature type="transmembrane region" description="Helical" evidence="7">
    <location>
        <begin position="379"/>
        <end position="401"/>
    </location>
</feature>
<accession>A0A2Z4IPI7</accession>
<keyword evidence="2" id="KW-0813">Transport</keyword>
<feature type="transmembrane region" description="Helical" evidence="7">
    <location>
        <begin position="39"/>
        <end position="62"/>
    </location>
</feature>
<dbReference type="GO" id="GO:0005384">
    <property type="term" value="F:manganese ion transmembrane transporter activity"/>
    <property type="evidence" value="ECO:0007669"/>
    <property type="project" value="TreeGrafter"/>
</dbReference>
<dbReference type="GO" id="GO:0015293">
    <property type="term" value="F:symporter activity"/>
    <property type="evidence" value="ECO:0007669"/>
    <property type="project" value="UniProtKB-KW"/>
</dbReference>
<dbReference type="EMBL" id="CP030041">
    <property type="protein sequence ID" value="AWW32558.1"/>
    <property type="molecule type" value="Genomic_DNA"/>
</dbReference>
<dbReference type="PANTHER" id="PTHR11706:SF33">
    <property type="entry name" value="NATURAL RESISTANCE-ASSOCIATED MACROPHAGE PROTEIN 2"/>
    <property type="match status" value="1"/>
</dbReference>
<dbReference type="GO" id="GO:0015086">
    <property type="term" value="F:cadmium ion transmembrane transporter activity"/>
    <property type="evidence" value="ECO:0007669"/>
    <property type="project" value="TreeGrafter"/>
</dbReference>
<keyword evidence="6 7" id="KW-0472">Membrane</keyword>
<reference evidence="8 9" key="1">
    <citation type="submission" date="2018-06" db="EMBL/GenBank/DDBJ databases">
        <title>Echinicola strongylocentroti sp. nov., isolated from a sea urchin Strongylocentrotus intermedius.</title>
        <authorList>
            <person name="Bae S.S."/>
        </authorList>
    </citation>
    <scope>NUCLEOTIDE SEQUENCE [LARGE SCALE GENOMIC DNA]</scope>
    <source>
        <strain evidence="8 9">MEBiC08714</strain>
    </source>
</reference>
<evidence type="ECO:0000313" key="8">
    <source>
        <dbReference type="EMBL" id="AWW32558.1"/>
    </source>
</evidence>
<dbReference type="RefSeq" id="WP_112785931.1">
    <property type="nucleotide sequence ID" value="NZ_CP030041.1"/>
</dbReference>
<dbReference type="GO" id="GO:0034755">
    <property type="term" value="P:iron ion transmembrane transport"/>
    <property type="evidence" value="ECO:0007669"/>
    <property type="project" value="TreeGrafter"/>
</dbReference>
<evidence type="ECO:0000256" key="5">
    <source>
        <dbReference type="ARBA" id="ARBA00022989"/>
    </source>
</evidence>
<keyword evidence="5 7" id="KW-1133">Transmembrane helix</keyword>
<comment type="subcellular location">
    <subcellularLocation>
        <location evidence="1">Membrane</location>
        <topology evidence="1">Multi-pass membrane protein</topology>
    </subcellularLocation>
</comment>
<feature type="transmembrane region" description="Helical" evidence="7">
    <location>
        <begin position="276"/>
        <end position="309"/>
    </location>
</feature>
<evidence type="ECO:0000256" key="4">
    <source>
        <dbReference type="ARBA" id="ARBA00022847"/>
    </source>
</evidence>
<feature type="transmembrane region" description="Helical" evidence="7">
    <location>
        <begin position="193"/>
        <end position="212"/>
    </location>
</feature>
<feature type="transmembrane region" description="Helical" evidence="7">
    <location>
        <begin position="12"/>
        <end position="33"/>
    </location>
</feature>
<feature type="transmembrane region" description="Helical" evidence="7">
    <location>
        <begin position="321"/>
        <end position="338"/>
    </location>
</feature>
<keyword evidence="9" id="KW-1185">Reference proteome</keyword>
<dbReference type="GO" id="GO:0005886">
    <property type="term" value="C:plasma membrane"/>
    <property type="evidence" value="ECO:0007669"/>
    <property type="project" value="TreeGrafter"/>
</dbReference>
<dbReference type="PANTHER" id="PTHR11706">
    <property type="entry name" value="SOLUTE CARRIER PROTEIN FAMILY 11 MEMBER"/>
    <property type="match status" value="1"/>
</dbReference>
<evidence type="ECO:0000256" key="2">
    <source>
        <dbReference type="ARBA" id="ARBA00022448"/>
    </source>
</evidence>
<feature type="transmembrane region" description="Helical" evidence="7">
    <location>
        <begin position="83"/>
        <end position="102"/>
    </location>
</feature>
<name>A0A2Z4IPI7_9BACT</name>
<evidence type="ECO:0000256" key="3">
    <source>
        <dbReference type="ARBA" id="ARBA00022692"/>
    </source>
</evidence>
<dbReference type="Proteomes" id="UP000248688">
    <property type="component" value="Chromosome"/>
</dbReference>
<keyword evidence="4" id="KW-0769">Symport</keyword>
<feature type="transmembrane region" description="Helical" evidence="7">
    <location>
        <begin position="122"/>
        <end position="142"/>
    </location>
</feature>
<feature type="transmembrane region" description="Helical" evidence="7">
    <location>
        <begin position="344"/>
        <end position="367"/>
    </location>
</feature>
<organism evidence="8 9">
    <name type="scientific">Echinicola strongylocentroti</name>
    <dbReference type="NCBI Taxonomy" id="1795355"/>
    <lineage>
        <taxon>Bacteria</taxon>
        <taxon>Pseudomonadati</taxon>
        <taxon>Bacteroidota</taxon>
        <taxon>Cytophagia</taxon>
        <taxon>Cytophagales</taxon>
        <taxon>Cyclobacteriaceae</taxon>
        <taxon>Echinicola</taxon>
    </lineage>
</organism>
<dbReference type="OrthoDB" id="9787548at2"/>
<dbReference type="NCBIfam" id="NF037982">
    <property type="entry name" value="Nramp_1"/>
    <property type="match status" value="1"/>
</dbReference>
<dbReference type="PRINTS" id="PR00447">
    <property type="entry name" value="NATRESASSCMP"/>
</dbReference>
<evidence type="ECO:0000256" key="6">
    <source>
        <dbReference type="ARBA" id="ARBA00023136"/>
    </source>
</evidence>
<dbReference type="AlphaFoldDB" id="A0A2Z4IPI7"/>
<dbReference type="InterPro" id="IPR001046">
    <property type="entry name" value="NRAMP_fam"/>
</dbReference>
<dbReference type="KEGG" id="est:DN752_21745"/>
<evidence type="ECO:0000256" key="1">
    <source>
        <dbReference type="ARBA" id="ARBA00004141"/>
    </source>
</evidence>
<sequence>MKNKWIKQIGPGPLVAAAFIGPGTVTVCSMAGVRFGYELLWALLLSIIATAMLQEMAARIGLITQKGLPEAIRSSIKQPLPKLMALGLVIVSIVVGNAAYEAGNLTGAVMGLEAFIPSTSPLPFGIAFQPFPLLTGLLAWALLMRGNYKTVERFMVGVVLFMSMVFLVTALVGKPPFSELITGFIPSITSENTFSILALIGTTVVPYNLFLHSSLVAKKWHAPSDLRYVRMDTYLAVLVGGLVSMAIMVTGALGNADKIEVITDLSESLKPLLGDFAPYFLGLGLFAAGITSSITAPLAGALVICGCFGWDNGLTTSPMRWTFSIILLLGIIFSSLGIHPVRLIGIAQLTNGILLPVLSTFILWMVNKRQLMGKNTNPWWANLLGLGIWIITCILGIKSILNVVQNWNL</sequence>
<protein>
    <submittedName>
        <fullName evidence="8">Divalent metal cation transporter</fullName>
    </submittedName>
</protein>
<keyword evidence="3 7" id="KW-0812">Transmembrane</keyword>